<dbReference type="AlphaFoldDB" id="B4SB33"/>
<organism evidence="3 4">
    <name type="scientific">Pelodictyon phaeoclathratiforme (strain DSM 5477 / BU-1)</name>
    <dbReference type="NCBI Taxonomy" id="324925"/>
    <lineage>
        <taxon>Bacteria</taxon>
        <taxon>Pseudomonadati</taxon>
        <taxon>Chlorobiota</taxon>
        <taxon>Chlorobiia</taxon>
        <taxon>Chlorobiales</taxon>
        <taxon>Chlorobiaceae</taxon>
        <taxon>Chlorobium/Pelodictyon group</taxon>
        <taxon>Pelodictyon</taxon>
    </lineage>
</organism>
<dbReference type="KEGG" id="pph:Ppha_1746"/>
<dbReference type="InterPro" id="IPR002716">
    <property type="entry name" value="PIN_dom"/>
</dbReference>
<dbReference type="PANTHER" id="PTHR34610:SF4">
    <property type="entry name" value="SLL8027 PROTEIN"/>
    <property type="match status" value="1"/>
</dbReference>
<dbReference type="PANTHER" id="PTHR34610">
    <property type="entry name" value="SSL7007 PROTEIN"/>
    <property type="match status" value="1"/>
</dbReference>
<gene>
    <name evidence="3" type="ordered locus">Ppha_1746</name>
</gene>
<dbReference type="NCBIfam" id="TIGR00305">
    <property type="entry name" value="putative toxin-antitoxin system toxin component, PIN family"/>
    <property type="match status" value="1"/>
</dbReference>
<keyword evidence="1" id="KW-1133">Transmembrane helix</keyword>
<feature type="transmembrane region" description="Helical" evidence="1">
    <location>
        <begin position="6"/>
        <end position="25"/>
    </location>
</feature>
<dbReference type="SUPFAM" id="SSF88723">
    <property type="entry name" value="PIN domain-like"/>
    <property type="match status" value="1"/>
</dbReference>
<evidence type="ECO:0000313" key="4">
    <source>
        <dbReference type="Proteomes" id="UP000002724"/>
    </source>
</evidence>
<dbReference type="InterPro" id="IPR029060">
    <property type="entry name" value="PIN-like_dom_sf"/>
</dbReference>
<protein>
    <recommendedName>
        <fullName evidence="2">PIN domain-containing protein</fullName>
    </recommendedName>
</protein>
<dbReference type="InterPro" id="IPR002850">
    <property type="entry name" value="PIN_toxin-like"/>
</dbReference>
<evidence type="ECO:0000313" key="3">
    <source>
        <dbReference type="EMBL" id="ACF43979.1"/>
    </source>
</evidence>
<name>B4SB33_PELPB</name>
<sequence>MGKKKSAVSYRIVLDTNCIIFALIFSRQKMSWLRHNWQSGAIIPLVSKETASELLRVLAYPKFKLTKTEQLVLLADFLPYAETVTSLEVPVDLPVIRDTADQMFLTLAVFGKADALVTGDNDLLIIKDLFKTPPIMSLSEFEQWQKS</sequence>
<reference evidence="3 4" key="1">
    <citation type="submission" date="2008-06" db="EMBL/GenBank/DDBJ databases">
        <title>Complete sequence of Pelodictyon phaeoclathratiforme BU-1.</title>
        <authorList>
            <consortium name="US DOE Joint Genome Institute"/>
            <person name="Lucas S."/>
            <person name="Copeland A."/>
            <person name="Lapidus A."/>
            <person name="Glavina del Rio T."/>
            <person name="Dalin E."/>
            <person name="Tice H."/>
            <person name="Bruce D."/>
            <person name="Goodwin L."/>
            <person name="Pitluck S."/>
            <person name="Schmutz J."/>
            <person name="Larimer F."/>
            <person name="Land M."/>
            <person name="Hauser L."/>
            <person name="Kyrpides N."/>
            <person name="Mikhailova N."/>
            <person name="Liu Z."/>
            <person name="Li T."/>
            <person name="Zhao F."/>
            <person name="Overmann J."/>
            <person name="Bryant D.A."/>
            <person name="Richardson P."/>
        </authorList>
    </citation>
    <scope>NUCLEOTIDE SEQUENCE [LARGE SCALE GENOMIC DNA]</scope>
    <source>
        <strain evidence="4">DSM 5477 / BU-1</strain>
    </source>
</reference>
<dbReference type="EMBL" id="CP001110">
    <property type="protein sequence ID" value="ACF43979.1"/>
    <property type="molecule type" value="Genomic_DNA"/>
</dbReference>
<keyword evidence="4" id="KW-1185">Reference proteome</keyword>
<keyword evidence="1" id="KW-0812">Transmembrane</keyword>
<dbReference type="Pfam" id="PF13470">
    <property type="entry name" value="PIN_3"/>
    <property type="match status" value="1"/>
</dbReference>
<dbReference type="STRING" id="324925.Ppha_1746"/>
<keyword evidence="1" id="KW-0472">Membrane</keyword>
<accession>B4SB33</accession>
<dbReference type="Proteomes" id="UP000002724">
    <property type="component" value="Chromosome"/>
</dbReference>
<feature type="domain" description="PIN" evidence="2">
    <location>
        <begin position="11"/>
        <end position="121"/>
    </location>
</feature>
<proteinExistence type="predicted"/>
<dbReference type="eggNOG" id="COG1569">
    <property type="taxonomic scope" value="Bacteria"/>
</dbReference>
<evidence type="ECO:0000259" key="2">
    <source>
        <dbReference type="Pfam" id="PF13470"/>
    </source>
</evidence>
<dbReference type="HOGENOM" id="CLU_116617_3_2_10"/>
<evidence type="ECO:0000256" key="1">
    <source>
        <dbReference type="SAM" id="Phobius"/>
    </source>
</evidence>